<sequence>MTGVRRALGATRPLPRAVFGLACAAALAASAWPIGVEPAPEAPARPFDSQPGAASSGAALRRPLFDPGRRDWTARGSRAAILEGEPRRPVLTVRGIVVDGGKARVLIDDGSGDERWLGRGEGRDNWRITGIAPDSVTLDQNGRPFTAAFMGQPVTLRPLPLEPALRN</sequence>
<feature type="region of interest" description="Disordered" evidence="1">
    <location>
        <begin position="41"/>
        <end position="70"/>
    </location>
</feature>
<evidence type="ECO:0000256" key="1">
    <source>
        <dbReference type="SAM" id="MobiDB-lite"/>
    </source>
</evidence>
<reference evidence="4" key="1">
    <citation type="submission" date="2017-10" db="EMBL/GenBank/DDBJ databases">
        <authorList>
            <person name="Regsiter A."/>
            <person name="William W."/>
        </authorList>
    </citation>
    <scope>NUCLEOTIDE SEQUENCE [LARGE SCALE GENOMIC DNA]</scope>
</reference>
<feature type="signal peptide" evidence="2">
    <location>
        <begin position="1"/>
        <end position="31"/>
    </location>
</feature>
<protein>
    <recommendedName>
        <fullName evidence="5">DUF4115 domain-containing protein</fullName>
    </recommendedName>
</protein>
<dbReference type="Proteomes" id="UP000233769">
    <property type="component" value="Chromosome tk0001"/>
</dbReference>
<proteinExistence type="predicted"/>
<dbReference type="EMBL" id="LT962688">
    <property type="protein sequence ID" value="SOR26856.1"/>
    <property type="molecule type" value="Genomic_DNA"/>
</dbReference>
<name>A0A2N9AHM1_METEX</name>
<evidence type="ECO:0000313" key="4">
    <source>
        <dbReference type="Proteomes" id="UP000233769"/>
    </source>
</evidence>
<evidence type="ECO:0000256" key="2">
    <source>
        <dbReference type="SAM" id="SignalP"/>
    </source>
</evidence>
<keyword evidence="2" id="KW-0732">Signal</keyword>
<gene>
    <name evidence="3" type="ORF">TK0001_0254</name>
</gene>
<accession>A0A2N9AHM1</accession>
<organism evidence="3 4">
    <name type="scientific">Methylorubrum extorquens</name>
    <name type="common">Methylobacterium dichloromethanicum</name>
    <name type="synonym">Methylobacterium extorquens</name>
    <dbReference type="NCBI Taxonomy" id="408"/>
    <lineage>
        <taxon>Bacteria</taxon>
        <taxon>Pseudomonadati</taxon>
        <taxon>Pseudomonadota</taxon>
        <taxon>Alphaproteobacteria</taxon>
        <taxon>Hyphomicrobiales</taxon>
        <taxon>Methylobacteriaceae</taxon>
        <taxon>Methylorubrum</taxon>
    </lineage>
</organism>
<evidence type="ECO:0000313" key="3">
    <source>
        <dbReference type="EMBL" id="SOR26856.1"/>
    </source>
</evidence>
<evidence type="ECO:0008006" key="5">
    <source>
        <dbReference type="Google" id="ProtNLM"/>
    </source>
</evidence>
<feature type="chain" id="PRO_5014724907" description="DUF4115 domain-containing protein" evidence="2">
    <location>
        <begin position="32"/>
        <end position="167"/>
    </location>
</feature>
<dbReference type="AlphaFoldDB" id="A0A2N9AHM1"/>